<dbReference type="SUPFAM" id="SSF52540">
    <property type="entry name" value="P-loop containing nucleoside triphosphate hydrolases"/>
    <property type="match status" value="1"/>
</dbReference>
<dbReference type="InterPro" id="IPR027417">
    <property type="entry name" value="P-loop_NTPase"/>
</dbReference>
<keyword evidence="2 4" id="KW-0808">Transferase</keyword>
<keyword evidence="5" id="KW-1185">Reference proteome</keyword>
<dbReference type="AlphaFoldDB" id="A0A1L9NS97"/>
<dbReference type="EC" id="2.8.2.-" evidence="4"/>
<dbReference type="Pfam" id="PF00685">
    <property type="entry name" value="Sulfotransfer_1"/>
    <property type="match status" value="1"/>
</dbReference>
<reference evidence="4 5" key="1">
    <citation type="submission" date="2016-10" db="EMBL/GenBank/DDBJ databases">
        <title>Genome sequence of Planktotalea frisia SH6-1.</title>
        <authorList>
            <person name="Poehlein A."/>
            <person name="Bakenhus I."/>
            <person name="Voget S."/>
            <person name="Brinkhoff T."/>
            <person name="Simon M."/>
        </authorList>
    </citation>
    <scope>NUCLEOTIDE SEQUENCE [LARGE SCALE GENOMIC DNA]</scope>
    <source>
        <strain evidence="4 5">SH6-1</strain>
    </source>
</reference>
<organism evidence="4 5">
    <name type="scientific">Planktotalea frisia</name>
    <dbReference type="NCBI Taxonomy" id="696762"/>
    <lineage>
        <taxon>Bacteria</taxon>
        <taxon>Pseudomonadati</taxon>
        <taxon>Pseudomonadota</taxon>
        <taxon>Alphaproteobacteria</taxon>
        <taxon>Rhodobacterales</taxon>
        <taxon>Paracoccaceae</taxon>
        <taxon>Planktotalea</taxon>
    </lineage>
</organism>
<evidence type="ECO:0000313" key="4">
    <source>
        <dbReference type="EMBL" id="OJI92127.1"/>
    </source>
</evidence>
<dbReference type="GO" id="GO:0008146">
    <property type="term" value="F:sulfotransferase activity"/>
    <property type="evidence" value="ECO:0007669"/>
    <property type="project" value="InterPro"/>
</dbReference>
<dbReference type="RefSeq" id="WP_072632200.1">
    <property type="nucleotide sequence ID" value="NZ_MLCB01000201.1"/>
</dbReference>
<evidence type="ECO:0000256" key="1">
    <source>
        <dbReference type="ARBA" id="ARBA00005771"/>
    </source>
</evidence>
<feature type="domain" description="Sulfotransferase" evidence="3">
    <location>
        <begin position="30"/>
        <end position="274"/>
    </location>
</feature>
<accession>A0A1L9NS97</accession>
<dbReference type="Gene3D" id="3.40.50.300">
    <property type="entry name" value="P-loop containing nucleotide triphosphate hydrolases"/>
    <property type="match status" value="1"/>
</dbReference>
<sequence>MTMSRPQRTRQYNSHTSVSQVWDRFEQRSGDVFVCTPPKCGTTWMQTICGMLIFGDPSVNPGNGTTSRWLDSAFNDQDALLEFLAAQTHRRYIKTHTPLDGITYDDTCIYLAVYRHPIDAYFSGLNHTKNRKGKSASPPVTQDVNDAFQTWVQTPTSLTEDIGDSLESLVVHYRSFATWRALSNIHIFHYADMTRDLRHTVSAVSDALKCAHYDELIDAITSAATFSKMKTNAAKYAPSADRGIWKDNAQFFESGTSNKWEGVLNDASVSMYQSRMGGLLDASEQAWFEFGSAG</sequence>
<evidence type="ECO:0000313" key="5">
    <source>
        <dbReference type="Proteomes" id="UP000184514"/>
    </source>
</evidence>
<dbReference type="OrthoDB" id="3399180at2"/>
<protein>
    <submittedName>
        <fullName evidence="4">Glycolipid sulfotransferase</fullName>
        <ecNumber evidence="4">2.8.2.-</ecNumber>
    </submittedName>
</protein>
<dbReference type="EMBL" id="MLCB01000201">
    <property type="protein sequence ID" value="OJI92127.1"/>
    <property type="molecule type" value="Genomic_DNA"/>
</dbReference>
<gene>
    <name evidence="4" type="ORF">PFRI_37220</name>
</gene>
<dbReference type="InterPro" id="IPR000863">
    <property type="entry name" value="Sulfotransferase_dom"/>
</dbReference>
<comment type="similarity">
    <text evidence="1">Belongs to the sulfotransferase 1 family.</text>
</comment>
<name>A0A1L9NS97_9RHOB</name>
<comment type="caution">
    <text evidence="4">The sequence shown here is derived from an EMBL/GenBank/DDBJ whole genome shotgun (WGS) entry which is preliminary data.</text>
</comment>
<proteinExistence type="inferred from homology"/>
<evidence type="ECO:0000259" key="3">
    <source>
        <dbReference type="Pfam" id="PF00685"/>
    </source>
</evidence>
<dbReference type="PANTHER" id="PTHR11783">
    <property type="entry name" value="SULFOTRANSFERASE SULT"/>
    <property type="match status" value="1"/>
</dbReference>
<dbReference type="Proteomes" id="UP000184514">
    <property type="component" value="Unassembled WGS sequence"/>
</dbReference>
<dbReference type="STRING" id="696762.PFRI_37220"/>
<evidence type="ECO:0000256" key="2">
    <source>
        <dbReference type="ARBA" id="ARBA00022679"/>
    </source>
</evidence>